<reference evidence="1" key="1">
    <citation type="journal article" date="2021" name="PeerJ">
        <title>Extensive microbial diversity within the chicken gut microbiome revealed by metagenomics and culture.</title>
        <authorList>
            <person name="Gilroy R."/>
            <person name="Ravi A."/>
            <person name="Getino M."/>
            <person name="Pursley I."/>
            <person name="Horton D.L."/>
            <person name="Alikhan N.F."/>
            <person name="Baker D."/>
            <person name="Gharbi K."/>
            <person name="Hall N."/>
            <person name="Watson M."/>
            <person name="Adriaenssens E.M."/>
            <person name="Foster-Nyarko E."/>
            <person name="Jarju S."/>
            <person name="Secka A."/>
            <person name="Antonio M."/>
            <person name="Oren A."/>
            <person name="Chaudhuri R.R."/>
            <person name="La Ragione R."/>
            <person name="Hildebrand F."/>
            <person name="Pallen M.J."/>
        </authorList>
    </citation>
    <scope>NUCLEOTIDE SEQUENCE</scope>
    <source>
        <strain evidence="1">ChiHjej9B8-1298</strain>
    </source>
</reference>
<dbReference type="InterPro" id="IPR046233">
    <property type="entry name" value="DUF6266"/>
</dbReference>
<dbReference type="AlphaFoldDB" id="A0A9D2E667"/>
<dbReference type="EMBL" id="DXBX01000001">
    <property type="protein sequence ID" value="HIZ31933.1"/>
    <property type="molecule type" value="Genomic_DNA"/>
</dbReference>
<gene>
    <name evidence="1" type="ORF">H9814_00065</name>
</gene>
<dbReference type="Pfam" id="PF19781">
    <property type="entry name" value="DUF6266"/>
    <property type="match status" value="1"/>
</dbReference>
<evidence type="ECO:0000313" key="2">
    <source>
        <dbReference type="Proteomes" id="UP000824028"/>
    </source>
</evidence>
<organism evidence="1 2">
    <name type="scientific">Candidatus Bacteroides merdigallinarum</name>
    <dbReference type="NCBI Taxonomy" id="2838473"/>
    <lineage>
        <taxon>Bacteria</taxon>
        <taxon>Pseudomonadati</taxon>
        <taxon>Bacteroidota</taxon>
        <taxon>Bacteroidia</taxon>
        <taxon>Bacteroidales</taxon>
        <taxon>Bacteroidaceae</taxon>
        <taxon>Bacteroides</taxon>
    </lineage>
</organism>
<accession>A0A9D2E667</accession>
<proteinExistence type="predicted"/>
<protein>
    <submittedName>
        <fullName evidence="1">Uncharacterized protein</fullName>
    </submittedName>
</protein>
<comment type="caution">
    <text evidence="1">The sequence shown here is derived from an EMBL/GenBank/DDBJ whole genome shotgun (WGS) entry which is preliminary data.</text>
</comment>
<reference evidence="1" key="2">
    <citation type="submission" date="2021-04" db="EMBL/GenBank/DDBJ databases">
        <authorList>
            <person name="Gilroy R."/>
        </authorList>
    </citation>
    <scope>NUCLEOTIDE SEQUENCE</scope>
    <source>
        <strain evidence="1">ChiHjej9B8-1298</strain>
    </source>
</reference>
<evidence type="ECO:0000313" key="1">
    <source>
        <dbReference type="EMBL" id="HIZ31933.1"/>
    </source>
</evidence>
<sequence>MARIESEQQKTVRGRIGNVVACTWRGIPYLRTLPARVKNPRTPVQQAQRTRFSVALSLLRPLTPVLRAGFREKAVRQSAFNAAMSYTMRYALRETAEGIGVNYRNVLISQGCLTGAAETRAVPADGKVVFTWNNCCKFENASPRDYALAAVIHKPTRMAVCEAFGALRGEGRTELAYPKDWRTEDLAIYLGFWNPQRRTASISECLWGGE</sequence>
<name>A0A9D2E667_9BACE</name>
<dbReference type="Proteomes" id="UP000824028">
    <property type="component" value="Unassembled WGS sequence"/>
</dbReference>